<proteinExistence type="predicted"/>
<feature type="domain" description="Rubrerythrin diiron-binding" evidence="1">
    <location>
        <begin position="9"/>
        <end position="146"/>
    </location>
</feature>
<evidence type="ECO:0000313" key="2">
    <source>
        <dbReference type="EMBL" id="WOC31732.1"/>
    </source>
</evidence>
<name>A0AA97D946_9FIRM</name>
<dbReference type="InterPro" id="IPR012347">
    <property type="entry name" value="Ferritin-like"/>
</dbReference>
<dbReference type="Pfam" id="PF02915">
    <property type="entry name" value="Rubrerythrin"/>
    <property type="match status" value="1"/>
</dbReference>
<evidence type="ECO:0000313" key="3">
    <source>
        <dbReference type="Proteomes" id="UP001300604"/>
    </source>
</evidence>
<organism evidence="2 3">
    <name type="scientific">Caproicibacterium argilliputei</name>
    <dbReference type="NCBI Taxonomy" id="3030016"/>
    <lineage>
        <taxon>Bacteria</taxon>
        <taxon>Bacillati</taxon>
        <taxon>Bacillota</taxon>
        <taxon>Clostridia</taxon>
        <taxon>Eubacteriales</taxon>
        <taxon>Oscillospiraceae</taxon>
        <taxon>Caproicibacterium</taxon>
    </lineage>
</organism>
<dbReference type="InterPro" id="IPR003251">
    <property type="entry name" value="Rr_diiron-bd_dom"/>
</dbReference>
<protein>
    <submittedName>
        <fullName evidence="2">Ferritin family protein</fullName>
    </submittedName>
</protein>
<dbReference type="AlphaFoldDB" id="A0AA97D946"/>
<reference evidence="2 3" key="1">
    <citation type="submission" date="2024-06" db="EMBL/GenBank/DDBJ databases">
        <title>Caproicibacterium argilliputei sp. nov, a novel caproic acid producing anaerobic bacterium isolated from pit mud.</title>
        <authorList>
            <person name="Xia S."/>
        </authorList>
    </citation>
    <scope>NUCLEOTIDE SEQUENCE [LARGE SCALE GENOMIC DNA]</scope>
    <source>
        <strain evidence="2 3">ZCY20-5</strain>
    </source>
</reference>
<evidence type="ECO:0000259" key="1">
    <source>
        <dbReference type="Pfam" id="PF02915"/>
    </source>
</evidence>
<dbReference type="Gene3D" id="1.20.1260.10">
    <property type="match status" value="1"/>
</dbReference>
<reference evidence="3" key="2">
    <citation type="submission" date="2024-06" db="EMBL/GenBank/DDBJ databases">
        <title>Caproicibacterium argilliputei sp. nov, a novel caproic acid producing anaerobic bacterium isolated from pit mud.</title>
        <authorList>
            <person name="Zeng C."/>
        </authorList>
    </citation>
    <scope>NUCLEOTIDE SEQUENCE [LARGE SCALE GENOMIC DNA]</scope>
    <source>
        <strain evidence="3">ZCY20-5</strain>
    </source>
</reference>
<dbReference type="CDD" id="cd01045">
    <property type="entry name" value="Ferritin_like_AB"/>
    <property type="match status" value="1"/>
</dbReference>
<gene>
    <name evidence="2" type="ORF">PXC00_11050</name>
</gene>
<dbReference type="Proteomes" id="UP001300604">
    <property type="component" value="Chromosome"/>
</dbReference>
<reference evidence="3" key="3">
    <citation type="submission" date="2024-06" db="EMBL/GenBank/DDBJ databases">
        <authorList>
            <person name="Zeng C."/>
        </authorList>
    </citation>
    <scope>NUCLEOTIDE SEQUENCE [LARGE SCALE GENOMIC DNA]</scope>
    <source>
        <strain evidence="3">ZCY20-5</strain>
    </source>
</reference>
<dbReference type="KEGG" id="carl:PXC00_11050"/>
<dbReference type="SUPFAM" id="SSF47240">
    <property type="entry name" value="Ferritin-like"/>
    <property type="match status" value="1"/>
</dbReference>
<dbReference type="GO" id="GO:0046872">
    <property type="term" value="F:metal ion binding"/>
    <property type="evidence" value="ECO:0007669"/>
    <property type="project" value="InterPro"/>
</dbReference>
<dbReference type="InterPro" id="IPR009078">
    <property type="entry name" value="Ferritin-like_SF"/>
</dbReference>
<accession>A0AA97D946</accession>
<dbReference type="RefSeq" id="WP_275845160.1">
    <property type="nucleotide sequence ID" value="NZ_CP135996.1"/>
</dbReference>
<dbReference type="GO" id="GO:0016491">
    <property type="term" value="F:oxidoreductase activity"/>
    <property type="evidence" value="ECO:0007669"/>
    <property type="project" value="InterPro"/>
</dbReference>
<keyword evidence="3" id="KW-1185">Reference proteome</keyword>
<sequence length="154" mass="17926">MSEVFQISDLLNSLIELEKTGHSFYDQAAKITSDAKAADLFRYLAGEEEKHEKLYMDLAEKFRDEAPGSEPLDEEYNAYLQTLLSRQFHFNDADLQSLEAAFRFAVSLEKDTLLYVGEVRTILEDRHTELFKIIQKEERKHLKLLTDFQENQSA</sequence>
<dbReference type="EMBL" id="CP135996">
    <property type="protein sequence ID" value="WOC31732.1"/>
    <property type="molecule type" value="Genomic_DNA"/>
</dbReference>